<keyword evidence="5 9" id="KW-0732">Signal</keyword>
<feature type="chain" id="PRO_5009184865" evidence="9">
    <location>
        <begin position="21"/>
        <end position="336"/>
    </location>
</feature>
<keyword evidence="6" id="KW-0677">Repeat</keyword>
<evidence type="ECO:0000313" key="11">
    <source>
        <dbReference type="EMBL" id="OEJ89186.1"/>
    </source>
</evidence>
<dbReference type="Pfam" id="PF00399">
    <property type="entry name" value="PIR"/>
    <property type="match status" value="5"/>
</dbReference>
<evidence type="ECO:0000256" key="8">
    <source>
        <dbReference type="SAM" id="MobiDB-lite"/>
    </source>
</evidence>
<dbReference type="AlphaFoldDB" id="A0A1E5RQM1"/>
<proteinExistence type="inferred from homology"/>
<dbReference type="PROSITE" id="PS50256">
    <property type="entry name" value="PIR_REPEAT_2"/>
    <property type="match status" value="5"/>
</dbReference>
<dbReference type="OrthoDB" id="5415592at2759"/>
<accession>A0A1E5RQM1</accession>
<evidence type="ECO:0000313" key="12">
    <source>
        <dbReference type="Proteomes" id="UP000095358"/>
    </source>
</evidence>
<evidence type="ECO:0000256" key="5">
    <source>
        <dbReference type="ARBA" id="ARBA00022729"/>
    </source>
</evidence>
<feature type="region of interest" description="Disordered" evidence="8">
    <location>
        <begin position="124"/>
        <end position="145"/>
    </location>
</feature>
<dbReference type="VEuPathDB" id="FungiDB:AWRI3580_g2294"/>
<dbReference type="InterPro" id="IPR000420">
    <property type="entry name" value="Yeast_PIR_rpt"/>
</dbReference>
<keyword evidence="3" id="KW-0964">Secreted</keyword>
<feature type="domain" description="Cell wall mannoprotein PIR1-like C-terminal" evidence="10">
    <location>
        <begin position="252"/>
        <end position="326"/>
    </location>
</feature>
<feature type="region of interest" description="Disordered" evidence="8">
    <location>
        <begin position="196"/>
        <end position="233"/>
    </location>
</feature>
<dbReference type="InterPro" id="IPR054508">
    <property type="entry name" value="PIR1-like_C"/>
</dbReference>
<evidence type="ECO:0000256" key="3">
    <source>
        <dbReference type="ARBA" id="ARBA00022525"/>
    </source>
</evidence>
<evidence type="ECO:0000256" key="7">
    <source>
        <dbReference type="ARBA" id="ARBA00038219"/>
    </source>
</evidence>
<dbReference type="Proteomes" id="UP000095358">
    <property type="component" value="Unassembled WGS sequence"/>
</dbReference>
<evidence type="ECO:0000259" key="10">
    <source>
        <dbReference type="Pfam" id="PF22799"/>
    </source>
</evidence>
<comment type="caution">
    <text evidence="11">The sequence shown here is derived from an EMBL/GenBank/DDBJ whole genome shotgun (WGS) entry which is preliminary data.</text>
</comment>
<keyword evidence="4" id="KW-0165">Cleavage on pair of basic residues</keyword>
<feature type="compositionally biased region" description="Low complexity" evidence="8">
    <location>
        <begin position="124"/>
        <end position="136"/>
    </location>
</feature>
<dbReference type="PANTHER" id="PTHR47254:SF1">
    <property type="entry name" value="CELL WALL MANNOPROTEIN CIS3-RELATED"/>
    <property type="match status" value="1"/>
</dbReference>
<keyword evidence="2" id="KW-0134">Cell wall</keyword>
<reference evidence="12" key="1">
    <citation type="journal article" date="2016" name="Genome Announc.">
        <title>Genome sequences of three species of Hanseniaspora isolated from spontaneous wine fermentations.</title>
        <authorList>
            <person name="Sternes P.R."/>
            <person name="Lee D."/>
            <person name="Kutyna D.R."/>
            <person name="Borneman A.R."/>
        </authorList>
    </citation>
    <scope>NUCLEOTIDE SEQUENCE [LARGE SCALE GENOMIC DNA]</scope>
    <source>
        <strain evidence="12">AWRI3580</strain>
    </source>
</reference>
<protein>
    <submittedName>
        <fullName evidence="11">Cell wall mannoprotein PIR1</fullName>
    </submittedName>
</protein>
<gene>
    <name evidence="11" type="ORF">AWRI3580_g2294</name>
</gene>
<keyword evidence="12" id="KW-1185">Reference proteome</keyword>
<dbReference type="PANTHER" id="PTHR47254">
    <property type="entry name" value="CELL WALL MANNOPROTEIN CIS3-RELATED"/>
    <property type="match status" value="1"/>
</dbReference>
<name>A0A1E5RQM1_HANUV</name>
<evidence type="ECO:0000256" key="1">
    <source>
        <dbReference type="ARBA" id="ARBA00004191"/>
    </source>
</evidence>
<dbReference type="InterPro" id="IPR051153">
    <property type="entry name" value="Yeast_CWMannoprotein_PIR"/>
</dbReference>
<dbReference type="EMBL" id="LPNN01000004">
    <property type="protein sequence ID" value="OEJ89186.1"/>
    <property type="molecule type" value="Genomic_DNA"/>
</dbReference>
<evidence type="ECO:0000256" key="2">
    <source>
        <dbReference type="ARBA" id="ARBA00022512"/>
    </source>
</evidence>
<evidence type="ECO:0000256" key="6">
    <source>
        <dbReference type="ARBA" id="ARBA00022737"/>
    </source>
</evidence>
<feature type="signal peptide" evidence="9">
    <location>
        <begin position="1"/>
        <end position="20"/>
    </location>
</feature>
<dbReference type="Pfam" id="PF22799">
    <property type="entry name" value="PIR1-like_C"/>
    <property type="match status" value="1"/>
</dbReference>
<evidence type="ECO:0000256" key="4">
    <source>
        <dbReference type="ARBA" id="ARBA00022685"/>
    </source>
</evidence>
<dbReference type="GO" id="GO:0005199">
    <property type="term" value="F:structural constituent of cell wall"/>
    <property type="evidence" value="ECO:0007669"/>
    <property type="project" value="InterPro"/>
</dbReference>
<comment type="similarity">
    <text evidence="7">Belongs to the PIR protein family.</text>
</comment>
<sequence length="336" mass="34078">MQYNKKTVLASTLVATSAMAAYVPSEPWTTLTPTATYASAVTEYTSSFGIAVEPITTGSYASFYASSSATSSATKAKRAAAISQIGDGQIQATTATSSTSTVAKSTAQPISQIGDGQIQATTATVPTTSTAPKSTAQPISQIGDGQIQATTATTTTLKPSSAQPISQIGDGQIQATTATTSTAKPVSQIGDGQIQATTSTGSASSTKSASSSSSASSTSSTSEATSSATSSGPIKAVSCKNNGTLSMTLKEGVLTDSKGRIGSIVANRQFQFDGPPPQAGAIYAKGWGITPEGNLAIGNEDVFWQCLSGNFYNLYDENIGSQCKPVHLEAIGFTDC</sequence>
<comment type="subcellular location">
    <subcellularLocation>
        <location evidence="1">Secreted</location>
        <location evidence="1">Cell wall</location>
    </subcellularLocation>
</comment>
<organism evidence="11 12">
    <name type="scientific">Hanseniaspora uvarum</name>
    <name type="common">Yeast</name>
    <name type="synonym">Kloeckera apiculata</name>
    <dbReference type="NCBI Taxonomy" id="29833"/>
    <lineage>
        <taxon>Eukaryota</taxon>
        <taxon>Fungi</taxon>
        <taxon>Dikarya</taxon>
        <taxon>Ascomycota</taxon>
        <taxon>Saccharomycotina</taxon>
        <taxon>Saccharomycetes</taxon>
        <taxon>Saccharomycodales</taxon>
        <taxon>Saccharomycodaceae</taxon>
        <taxon>Hanseniaspora</taxon>
    </lineage>
</organism>
<dbReference type="GO" id="GO:0009277">
    <property type="term" value="C:fungal-type cell wall"/>
    <property type="evidence" value="ECO:0007669"/>
    <property type="project" value="TreeGrafter"/>
</dbReference>
<evidence type="ECO:0000256" key="9">
    <source>
        <dbReference type="SAM" id="SignalP"/>
    </source>
</evidence>
<dbReference type="GO" id="GO:0031505">
    <property type="term" value="P:fungal-type cell wall organization"/>
    <property type="evidence" value="ECO:0007669"/>
    <property type="project" value="UniProtKB-ARBA"/>
</dbReference>
<feature type="compositionally biased region" description="Low complexity" evidence="8">
    <location>
        <begin position="196"/>
        <end position="231"/>
    </location>
</feature>
<dbReference type="PROSITE" id="PS00929">
    <property type="entry name" value="PIR_REPEAT_1"/>
    <property type="match status" value="2"/>
</dbReference>